<keyword evidence="1 4" id="KW-0489">Methyltransferase</keyword>
<evidence type="ECO:0000313" key="5">
    <source>
        <dbReference type="Proteomes" id="UP000252086"/>
    </source>
</evidence>
<dbReference type="Gene3D" id="3.40.50.150">
    <property type="entry name" value="Vaccinia Virus protein VP39"/>
    <property type="match status" value="1"/>
</dbReference>
<name>A0A366CVY5_9GAMM</name>
<dbReference type="EMBL" id="QNRF01000007">
    <property type="protein sequence ID" value="RBO82002.1"/>
    <property type="molecule type" value="Genomic_DNA"/>
</dbReference>
<dbReference type="SUPFAM" id="SSF53335">
    <property type="entry name" value="S-adenosyl-L-methionine-dependent methyltransferases"/>
    <property type="match status" value="1"/>
</dbReference>
<dbReference type="GO" id="GO:0008171">
    <property type="term" value="F:O-methyltransferase activity"/>
    <property type="evidence" value="ECO:0007669"/>
    <property type="project" value="InterPro"/>
</dbReference>
<dbReference type="CDD" id="cd02440">
    <property type="entry name" value="AdoMet_MTases"/>
    <property type="match status" value="1"/>
</dbReference>
<dbReference type="GO" id="GO:0032259">
    <property type="term" value="P:methylation"/>
    <property type="evidence" value="ECO:0007669"/>
    <property type="project" value="UniProtKB-KW"/>
</dbReference>
<proteinExistence type="predicted"/>
<evidence type="ECO:0000256" key="2">
    <source>
        <dbReference type="ARBA" id="ARBA00022679"/>
    </source>
</evidence>
<reference evidence="4 5" key="1">
    <citation type="submission" date="2018-06" db="EMBL/GenBank/DDBJ databases">
        <title>Genomic Encyclopedia of Type Strains, Phase III (KMG-III): the genomes of soil and plant-associated and newly described type strains.</title>
        <authorList>
            <person name="Whitman W."/>
        </authorList>
    </citation>
    <scope>NUCLEOTIDE SEQUENCE [LARGE SCALE GENOMIC DNA]</scope>
    <source>
        <strain evidence="4 5">CECT 7732</strain>
    </source>
</reference>
<protein>
    <submittedName>
        <fullName evidence="4">Caffeoyl-CoA O-methyltransferase</fullName>
    </submittedName>
</protein>
<evidence type="ECO:0000256" key="3">
    <source>
        <dbReference type="ARBA" id="ARBA00022691"/>
    </source>
</evidence>
<keyword evidence="5" id="KW-1185">Reference proteome</keyword>
<accession>A0A366CVY5</accession>
<dbReference type="AlphaFoldDB" id="A0A366CVY5"/>
<evidence type="ECO:0000256" key="1">
    <source>
        <dbReference type="ARBA" id="ARBA00022603"/>
    </source>
</evidence>
<dbReference type="PANTHER" id="PTHR10509:SF14">
    <property type="entry name" value="CAFFEOYL-COA O-METHYLTRANSFERASE 3-RELATED"/>
    <property type="match status" value="1"/>
</dbReference>
<comment type="caution">
    <text evidence="4">The sequence shown here is derived from an EMBL/GenBank/DDBJ whole genome shotgun (WGS) entry which is preliminary data.</text>
</comment>
<dbReference type="InterPro" id="IPR050362">
    <property type="entry name" value="Cation-dep_OMT"/>
</dbReference>
<dbReference type="InterPro" id="IPR029063">
    <property type="entry name" value="SAM-dependent_MTases_sf"/>
</dbReference>
<evidence type="ECO:0000313" key="4">
    <source>
        <dbReference type="EMBL" id="RBO82002.1"/>
    </source>
</evidence>
<dbReference type="PROSITE" id="PS51682">
    <property type="entry name" value="SAM_OMT_I"/>
    <property type="match status" value="1"/>
</dbReference>
<dbReference type="Proteomes" id="UP000252086">
    <property type="component" value="Unassembled WGS sequence"/>
</dbReference>
<keyword evidence="2 4" id="KW-0808">Transferase</keyword>
<dbReference type="PANTHER" id="PTHR10509">
    <property type="entry name" value="O-METHYLTRANSFERASE-RELATED"/>
    <property type="match status" value="1"/>
</dbReference>
<gene>
    <name evidence="4" type="ORF">DFP76_107147</name>
</gene>
<dbReference type="Pfam" id="PF01596">
    <property type="entry name" value="Methyltransf_3"/>
    <property type="match status" value="1"/>
</dbReference>
<organism evidence="4 5">
    <name type="scientific">Marinomonas aquiplantarum</name>
    <dbReference type="NCBI Taxonomy" id="491951"/>
    <lineage>
        <taxon>Bacteria</taxon>
        <taxon>Pseudomonadati</taxon>
        <taxon>Pseudomonadota</taxon>
        <taxon>Gammaproteobacteria</taxon>
        <taxon>Oceanospirillales</taxon>
        <taxon>Oceanospirillaceae</taxon>
        <taxon>Marinomonas</taxon>
    </lineage>
</organism>
<keyword evidence="3" id="KW-0949">S-adenosyl-L-methionine</keyword>
<sequence>MKQTKIKCFFSLSTIDILTTAGKIAIRFTHFTNQGVMDLNILDNYCIDTTQAEPDLLLELVEKTYSDMGYPNKLSGKTIGRTLKLLAKIAQPKRALEIGMFTGYSALSIAEGMPEAGTLICCETNPRAIEFAQSFFDRSEHGHKIEAIFGPALETIESLDGEFDFVFIDADKRNYLNYYQSVVPLVKSGGLIIIDNSLWQGRVLDPQENSDIAVNDLNRFIAQDNRVENVHLNVRDGLNIVVKH</sequence>
<dbReference type="InterPro" id="IPR002935">
    <property type="entry name" value="SAM_O-MeTrfase"/>
</dbReference>
<dbReference type="GO" id="GO:0008757">
    <property type="term" value="F:S-adenosylmethionine-dependent methyltransferase activity"/>
    <property type="evidence" value="ECO:0007669"/>
    <property type="project" value="TreeGrafter"/>
</dbReference>